<dbReference type="GO" id="GO:0005085">
    <property type="term" value="F:guanyl-nucleotide exchange factor activity"/>
    <property type="evidence" value="ECO:0007669"/>
    <property type="project" value="InterPro"/>
</dbReference>
<sequence>MELVFPAPLSASSQPPYHFPPAHDPFHVETPSDRQVQSVMQHLPPNSVKRAINSAASPVAPLSQPQTLAPSHLADTPISSTPTSPKRQPHFFLGSSPSKEDSLLRSRHDSSPSATVLSEPRSRASSKARRHGRPGTSEDFQVMRVFTPSSPRPHRRAFSLDESALPSFRPRNPAEDVTSPYLSCYSSASPLVEDTSDPMPIPTTRFTTESIVKGTTASHKGRKSLEHSILVGRRKTWHTLAEVMSTEKGYLSDLRALVLVYLDQLPNFFQLSADDYNAVVRNSQDLLELHEDLAEEFVQVDADLQAAGYPDFHNPESNALGRGLDRATRILVANSSRFESYEAYCSGHSEALNVIRNLQARPSDWDAYEQRCATLVSGAMVFQPAIRRRHSTDSMRLFGSHPETAVNRSTMSRLRLIDFLIKPVQRICKYPLLLSQLQETMATANLPSTADVDLVSLLGFALGTMKHVVGQVDEARKHRETMIRSSQILSRVEPHPVLSPSLLETLGPSLLIGSLEVIYHHPVFAPLKAPMRARYYGVFLYPGYLVMAKIKRAKTYDLRQWFPLQGGELVDTLESQSFLPYTFRFASGLHHFDFIARCAEEKEIWVQAFKQALKGSTTVAPAIANQTSLQPGVNRIAQPSEQVGLASFLADGLSTADKELGLLNDKSLKGPGLSPARNSISLPNASPKRRTSLFSSDPLSSTLRRPTASHRLLVDKALADVFSEACMRARSQAAPLSDQITQVESTVARRPGSWGRATSTMLNRTSSVSSMFYRRSGADFRAAGSSSRSSGEDITEITRPASSGNVPSNNTGRSMIVFPHHSLSMTRRRAAPVITSTSFSVNGQGVLEADEDGNEEMLSPVSTVFPLTPEAAAFQENLASAHSTSSETHEPHTTSNRPPSRSASTRSSGIAKHTRRKSQSLAQNVRELFQRPRSFVSAADPPSEPPEKVRVLEDQPTGLNPGGYPSAPLLLVPQPSVFQRGLTLIRKRVTSTITVSDGMANGRPRLAPLYSSQPKGAFSKAELSPSDDDDGDSVISMRGVLASPPRPKSFDIAQVNNPTKYANFPSQQIPIRPHLQRASTSLATTVLS</sequence>
<name>A0A0C3M8X6_9AGAM</name>
<evidence type="ECO:0000313" key="3">
    <source>
        <dbReference type="EMBL" id="KIO30177.1"/>
    </source>
</evidence>
<feature type="region of interest" description="Disordered" evidence="1">
    <location>
        <begin position="879"/>
        <end position="958"/>
    </location>
</feature>
<gene>
    <name evidence="3" type="ORF">M407DRAFT_20645</name>
</gene>
<dbReference type="GO" id="GO:0005737">
    <property type="term" value="C:cytoplasm"/>
    <property type="evidence" value="ECO:0007669"/>
    <property type="project" value="TreeGrafter"/>
</dbReference>
<evidence type="ECO:0000256" key="1">
    <source>
        <dbReference type="SAM" id="MobiDB-lite"/>
    </source>
</evidence>
<feature type="region of interest" description="Disordered" evidence="1">
    <location>
        <begin position="1010"/>
        <end position="1048"/>
    </location>
</feature>
<evidence type="ECO:0000259" key="2">
    <source>
        <dbReference type="PROSITE" id="PS50010"/>
    </source>
</evidence>
<dbReference type="PANTHER" id="PTHR45818:SF3">
    <property type="entry name" value="PROTEIN VAV"/>
    <property type="match status" value="1"/>
</dbReference>
<dbReference type="InterPro" id="IPR035899">
    <property type="entry name" value="DBL_dom_sf"/>
</dbReference>
<accession>A0A0C3M8X6</accession>
<dbReference type="Gene3D" id="2.30.29.30">
    <property type="entry name" value="Pleckstrin-homology domain (PH domain)/Phosphotyrosine-binding domain (PTB)"/>
    <property type="match status" value="1"/>
</dbReference>
<keyword evidence="4" id="KW-1185">Reference proteome</keyword>
<feature type="region of interest" description="Disordered" evidence="1">
    <location>
        <begin position="1"/>
        <end position="25"/>
    </location>
</feature>
<dbReference type="Proteomes" id="UP000054248">
    <property type="component" value="Unassembled WGS sequence"/>
</dbReference>
<dbReference type="STRING" id="1051891.A0A0C3M8X6"/>
<dbReference type="SMART" id="SM00325">
    <property type="entry name" value="RhoGEF"/>
    <property type="match status" value="1"/>
</dbReference>
<feature type="region of interest" description="Disordered" evidence="1">
    <location>
        <begin position="56"/>
        <end position="138"/>
    </location>
</feature>
<dbReference type="EMBL" id="KN822974">
    <property type="protein sequence ID" value="KIO30177.1"/>
    <property type="molecule type" value="Genomic_DNA"/>
</dbReference>
<feature type="compositionally biased region" description="Polar residues" evidence="1">
    <location>
        <begin position="800"/>
        <end position="811"/>
    </location>
</feature>
<feature type="region of interest" description="Disordered" evidence="1">
    <location>
        <begin position="673"/>
        <end position="701"/>
    </location>
</feature>
<dbReference type="PANTHER" id="PTHR45818">
    <property type="entry name" value="PROTEIN VAV"/>
    <property type="match status" value="1"/>
</dbReference>
<dbReference type="InterPro" id="IPR000219">
    <property type="entry name" value="DH_dom"/>
</dbReference>
<dbReference type="InterPro" id="IPR011993">
    <property type="entry name" value="PH-like_dom_sf"/>
</dbReference>
<dbReference type="Gene3D" id="1.20.900.10">
    <property type="entry name" value="Dbl homology (DH) domain"/>
    <property type="match status" value="1"/>
</dbReference>
<protein>
    <recommendedName>
        <fullName evidence="2">DH domain-containing protein</fullName>
    </recommendedName>
</protein>
<feature type="compositionally biased region" description="Polar residues" evidence="1">
    <location>
        <begin position="77"/>
        <end position="86"/>
    </location>
</feature>
<feature type="compositionally biased region" description="Basic residues" evidence="1">
    <location>
        <begin position="124"/>
        <end position="133"/>
    </location>
</feature>
<dbReference type="Pfam" id="PF00621">
    <property type="entry name" value="RhoGEF"/>
    <property type="match status" value="1"/>
</dbReference>
<dbReference type="SUPFAM" id="SSF50729">
    <property type="entry name" value="PH domain-like"/>
    <property type="match status" value="1"/>
</dbReference>
<dbReference type="OrthoDB" id="1716625at2759"/>
<feature type="compositionally biased region" description="Polar residues" evidence="1">
    <location>
        <begin position="692"/>
        <end position="701"/>
    </location>
</feature>
<feature type="region of interest" description="Disordered" evidence="1">
    <location>
        <begin position="781"/>
        <end position="811"/>
    </location>
</feature>
<dbReference type="PROSITE" id="PS50010">
    <property type="entry name" value="DH_2"/>
    <property type="match status" value="1"/>
</dbReference>
<dbReference type="AlphaFoldDB" id="A0A0C3M8X6"/>
<proteinExistence type="predicted"/>
<dbReference type="HOGENOM" id="CLU_278637_0_0_1"/>
<reference evidence="3 4" key="1">
    <citation type="submission" date="2014-04" db="EMBL/GenBank/DDBJ databases">
        <authorList>
            <consortium name="DOE Joint Genome Institute"/>
            <person name="Kuo A."/>
            <person name="Girlanda M."/>
            <person name="Perotto S."/>
            <person name="Kohler A."/>
            <person name="Nagy L.G."/>
            <person name="Floudas D."/>
            <person name="Copeland A."/>
            <person name="Barry K.W."/>
            <person name="Cichocki N."/>
            <person name="Veneault-Fourrey C."/>
            <person name="LaButti K."/>
            <person name="Lindquist E.A."/>
            <person name="Lipzen A."/>
            <person name="Lundell T."/>
            <person name="Morin E."/>
            <person name="Murat C."/>
            <person name="Sun H."/>
            <person name="Tunlid A."/>
            <person name="Henrissat B."/>
            <person name="Grigoriev I.V."/>
            <person name="Hibbett D.S."/>
            <person name="Martin F."/>
            <person name="Nordberg H.P."/>
            <person name="Cantor M.N."/>
            <person name="Hua S.X."/>
        </authorList>
    </citation>
    <scope>NUCLEOTIDE SEQUENCE [LARGE SCALE GENOMIC DNA]</scope>
    <source>
        <strain evidence="3 4">MUT 4182</strain>
    </source>
</reference>
<feature type="domain" description="DH" evidence="2">
    <location>
        <begin position="235"/>
        <end position="475"/>
    </location>
</feature>
<dbReference type="SUPFAM" id="SSF48065">
    <property type="entry name" value="DBL homology domain (DH-domain)"/>
    <property type="match status" value="1"/>
</dbReference>
<evidence type="ECO:0000313" key="4">
    <source>
        <dbReference type="Proteomes" id="UP000054248"/>
    </source>
</evidence>
<feature type="compositionally biased region" description="Basic and acidic residues" evidence="1">
    <location>
        <begin position="98"/>
        <end position="110"/>
    </location>
</feature>
<feature type="compositionally biased region" description="Low complexity" evidence="1">
    <location>
        <begin position="893"/>
        <end position="908"/>
    </location>
</feature>
<reference evidence="4" key="2">
    <citation type="submission" date="2015-01" db="EMBL/GenBank/DDBJ databases">
        <title>Evolutionary Origins and Diversification of the Mycorrhizal Mutualists.</title>
        <authorList>
            <consortium name="DOE Joint Genome Institute"/>
            <consortium name="Mycorrhizal Genomics Consortium"/>
            <person name="Kohler A."/>
            <person name="Kuo A."/>
            <person name="Nagy L.G."/>
            <person name="Floudas D."/>
            <person name="Copeland A."/>
            <person name="Barry K.W."/>
            <person name="Cichocki N."/>
            <person name="Veneault-Fourrey C."/>
            <person name="LaButti K."/>
            <person name="Lindquist E.A."/>
            <person name="Lipzen A."/>
            <person name="Lundell T."/>
            <person name="Morin E."/>
            <person name="Murat C."/>
            <person name="Riley R."/>
            <person name="Ohm R."/>
            <person name="Sun H."/>
            <person name="Tunlid A."/>
            <person name="Henrissat B."/>
            <person name="Grigoriev I.V."/>
            <person name="Hibbett D.S."/>
            <person name="Martin F."/>
        </authorList>
    </citation>
    <scope>NUCLEOTIDE SEQUENCE [LARGE SCALE GENOMIC DNA]</scope>
    <source>
        <strain evidence="4">MUT 4182</strain>
    </source>
</reference>
<organism evidence="3 4">
    <name type="scientific">Tulasnella calospora MUT 4182</name>
    <dbReference type="NCBI Taxonomy" id="1051891"/>
    <lineage>
        <taxon>Eukaryota</taxon>
        <taxon>Fungi</taxon>
        <taxon>Dikarya</taxon>
        <taxon>Basidiomycota</taxon>
        <taxon>Agaricomycotina</taxon>
        <taxon>Agaricomycetes</taxon>
        <taxon>Cantharellales</taxon>
        <taxon>Tulasnellaceae</taxon>
        <taxon>Tulasnella</taxon>
    </lineage>
</organism>